<dbReference type="Gene3D" id="3.30.70.870">
    <property type="entry name" value="Elongation Factor G (Translational Gtpase), domain 3"/>
    <property type="match status" value="1"/>
</dbReference>
<evidence type="ECO:0000256" key="3">
    <source>
        <dbReference type="ARBA" id="ARBA00022490"/>
    </source>
</evidence>
<evidence type="ECO:0000256" key="4">
    <source>
        <dbReference type="ARBA" id="ARBA00022741"/>
    </source>
</evidence>
<dbReference type="InterPro" id="IPR035649">
    <property type="entry name" value="EFG_V"/>
</dbReference>
<dbReference type="InterPro" id="IPR047872">
    <property type="entry name" value="EFG_IV"/>
</dbReference>
<evidence type="ECO:0000313" key="12">
    <source>
        <dbReference type="Proteomes" id="UP000005839"/>
    </source>
</evidence>
<keyword evidence="6 9" id="KW-0648">Protein biosynthesis</keyword>
<dbReference type="FunFam" id="2.40.30.10:FF:000006">
    <property type="entry name" value="Elongation factor G"/>
    <property type="match status" value="1"/>
</dbReference>
<dbReference type="CDD" id="cd01434">
    <property type="entry name" value="EFG_mtEFG1_IV"/>
    <property type="match status" value="1"/>
</dbReference>
<evidence type="ECO:0000256" key="8">
    <source>
        <dbReference type="ARBA" id="ARBA00024731"/>
    </source>
</evidence>
<gene>
    <name evidence="9" type="primary">fusA</name>
    <name evidence="11" type="ORF">KT99_12099</name>
</gene>
<dbReference type="SUPFAM" id="SSF54980">
    <property type="entry name" value="EF-G C-terminal domain-like"/>
    <property type="match status" value="2"/>
</dbReference>
<dbReference type="Pfam" id="PF03144">
    <property type="entry name" value="GTP_EFTU_D2"/>
    <property type="match status" value="1"/>
</dbReference>
<feature type="binding site" evidence="9">
    <location>
        <begin position="78"/>
        <end position="82"/>
    </location>
    <ligand>
        <name>GTP</name>
        <dbReference type="ChEBI" id="CHEBI:37565"/>
    </ligand>
</feature>
<feature type="binding site" evidence="9">
    <location>
        <begin position="132"/>
        <end position="135"/>
    </location>
    <ligand>
        <name>GTP</name>
        <dbReference type="ChEBI" id="CHEBI:37565"/>
    </ligand>
</feature>
<dbReference type="SMART" id="SM00838">
    <property type="entry name" value="EFG_C"/>
    <property type="match status" value="1"/>
</dbReference>
<dbReference type="InterPro" id="IPR009022">
    <property type="entry name" value="EFG_III"/>
</dbReference>
<dbReference type="GO" id="GO:0003746">
    <property type="term" value="F:translation elongation factor activity"/>
    <property type="evidence" value="ECO:0007669"/>
    <property type="project" value="UniProtKB-UniRule"/>
</dbReference>
<dbReference type="PRINTS" id="PR00315">
    <property type="entry name" value="ELONGATNFCT"/>
</dbReference>
<dbReference type="Pfam" id="PF00679">
    <property type="entry name" value="EFG_C"/>
    <property type="match status" value="1"/>
</dbReference>
<dbReference type="GO" id="GO:0097216">
    <property type="term" value="F:guanosine tetraphosphate binding"/>
    <property type="evidence" value="ECO:0007669"/>
    <property type="project" value="UniProtKB-ARBA"/>
</dbReference>
<feature type="domain" description="Tr-type G" evidence="10">
    <location>
        <begin position="5"/>
        <end position="280"/>
    </location>
</feature>
<dbReference type="SMART" id="SM00889">
    <property type="entry name" value="EFG_IV"/>
    <property type="match status" value="1"/>
</dbReference>
<keyword evidence="5 9" id="KW-0251">Elongation factor</keyword>
<dbReference type="SUPFAM" id="SSF50447">
    <property type="entry name" value="Translation proteins"/>
    <property type="match status" value="1"/>
</dbReference>
<evidence type="ECO:0000256" key="7">
    <source>
        <dbReference type="ARBA" id="ARBA00023134"/>
    </source>
</evidence>
<dbReference type="FunFam" id="3.30.70.870:FF:000006">
    <property type="entry name" value="Elongation factor G"/>
    <property type="match status" value="1"/>
</dbReference>
<dbReference type="Proteomes" id="UP000005839">
    <property type="component" value="Unassembled WGS sequence"/>
</dbReference>
<dbReference type="Gene3D" id="2.40.30.10">
    <property type="entry name" value="Translation factors"/>
    <property type="match status" value="1"/>
</dbReference>
<dbReference type="CDD" id="cd16262">
    <property type="entry name" value="EFG_III"/>
    <property type="match status" value="1"/>
</dbReference>
<evidence type="ECO:0000256" key="1">
    <source>
        <dbReference type="ARBA" id="ARBA00005870"/>
    </source>
</evidence>
<dbReference type="GO" id="GO:0005525">
    <property type="term" value="F:GTP binding"/>
    <property type="evidence" value="ECO:0007669"/>
    <property type="project" value="UniProtKB-UniRule"/>
</dbReference>
<dbReference type="Gene3D" id="3.30.230.10">
    <property type="match status" value="1"/>
</dbReference>
<keyword evidence="4 9" id="KW-0547">Nucleotide-binding</keyword>
<dbReference type="Gene3D" id="3.40.50.300">
    <property type="entry name" value="P-loop containing nucleotide triphosphate hydrolases"/>
    <property type="match status" value="1"/>
</dbReference>
<dbReference type="InterPro" id="IPR009000">
    <property type="entry name" value="Transl_B-barrel_sf"/>
</dbReference>
<evidence type="ECO:0000256" key="5">
    <source>
        <dbReference type="ARBA" id="ARBA00022768"/>
    </source>
</evidence>
<proteinExistence type="inferred from homology"/>
<dbReference type="InterPro" id="IPR000640">
    <property type="entry name" value="EFG_V-like"/>
</dbReference>
<name>A9EK53_9GAMM</name>
<dbReference type="InterPro" id="IPR014721">
    <property type="entry name" value="Ribsml_uS5_D2-typ_fold_subgr"/>
</dbReference>
<dbReference type="InterPro" id="IPR000795">
    <property type="entry name" value="T_Tr_GTP-bd_dom"/>
</dbReference>
<dbReference type="RefSeq" id="WP_005501677.1">
    <property type="nucleotide sequence ID" value="NZ_ABIC01000037.1"/>
</dbReference>
<comment type="caution">
    <text evidence="11">The sequence shown here is derived from an EMBL/GenBank/DDBJ whole genome shotgun (WGS) entry which is preliminary data.</text>
</comment>
<dbReference type="GO" id="GO:0032790">
    <property type="term" value="P:ribosome disassembly"/>
    <property type="evidence" value="ECO:0007669"/>
    <property type="project" value="TreeGrafter"/>
</dbReference>
<organism evidence="11 12">
    <name type="scientific">Shewanella benthica KT99</name>
    <dbReference type="NCBI Taxonomy" id="314608"/>
    <lineage>
        <taxon>Bacteria</taxon>
        <taxon>Pseudomonadati</taxon>
        <taxon>Pseudomonadota</taxon>
        <taxon>Gammaproteobacteria</taxon>
        <taxon>Alteromonadales</taxon>
        <taxon>Shewanellaceae</taxon>
        <taxon>Shewanella</taxon>
    </lineage>
</organism>
<dbReference type="InterPro" id="IPR035647">
    <property type="entry name" value="EFG_III/V"/>
</dbReference>
<dbReference type="CDD" id="cd04088">
    <property type="entry name" value="EFG_mtEFG_II"/>
    <property type="match status" value="1"/>
</dbReference>
<dbReference type="GO" id="GO:0003924">
    <property type="term" value="F:GTPase activity"/>
    <property type="evidence" value="ECO:0007669"/>
    <property type="project" value="InterPro"/>
</dbReference>
<comment type="subcellular location">
    <subcellularLocation>
        <location evidence="9">Cytoplasm</location>
    </subcellularLocation>
</comment>
<dbReference type="PROSITE" id="PS51722">
    <property type="entry name" value="G_TR_2"/>
    <property type="match status" value="1"/>
</dbReference>
<evidence type="ECO:0000259" key="10">
    <source>
        <dbReference type="PROSITE" id="PS51722"/>
    </source>
</evidence>
<dbReference type="NCBIfam" id="TIGR00484">
    <property type="entry name" value="EF-G"/>
    <property type="match status" value="1"/>
</dbReference>
<dbReference type="InterPro" id="IPR005225">
    <property type="entry name" value="Small_GTP-bd"/>
</dbReference>
<dbReference type="EMBL" id="ABIC01000037">
    <property type="protein sequence ID" value="EDP99526.1"/>
    <property type="molecule type" value="Genomic_DNA"/>
</dbReference>
<dbReference type="SUPFAM" id="SSF52540">
    <property type="entry name" value="P-loop containing nucleoside triphosphate hydrolases"/>
    <property type="match status" value="1"/>
</dbReference>
<dbReference type="InterPro" id="IPR004540">
    <property type="entry name" value="Transl_elong_EFG/EF2"/>
</dbReference>
<dbReference type="STRING" id="314608.KT99_12099"/>
<dbReference type="HAMAP" id="MF_00054_B">
    <property type="entry name" value="EF_G_EF_2_B"/>
    <property type="match status" value="1"/>
</dbReference>
<dbReference type="NCBIfam" id="NF009381">
    <property type="entry name" value="PRK12740.1-5"/>
    <property type="match status" value="1"/>
</dbReference>
<dbReference type="GO" id="GO:0005737">
    <property type="term" value="C:cytoplasm"/>
    <property type="evidence" value="ECO:0007669"/>
    <property type="project" value="UniProtKB-SubCell"/>
</dbReference>
<dbReference type="InterPro" id="IPR041095">
    <property type="entry name" value="EFG_II"/>
</dbReference>
<dbReference type="InterPro" id="IPR005517">
    <property type="entry name" value="Transl_elong_EFG/EF2_IV"/>
</dbReference>
<dbReference type="CDD" id="cd03713">
    <property type="entry name" value="EFG_mtEFG_C"/>
    <property type="match status" value="1"/>
</dbReference>
<dbReference type="FunFam" id="3.40.50.300:FF:000029">
    <property type="entry name" value="Elongation factor G"/>
    <property type="match status" value="1"/>
</dbReference>
<dbReference type="Pfam" id="PF03764">
    <property type="entry name" value="EFG_IV"/>
    <property type="match status" value="1"/>
</dbReference>
<evidence type="ECO:0000313" key="11">
    <source>
        <dbReference type="EMBL" id="EDP99526.1"/>
    </source>
</evidence>
<feature type="binding site" evidence="9">
    <location>
        <begin position="14"/>
        <end position="21"/>
    </location>
    <ligand>
        <name>GTP</name>
        <dbReference type="ChEBI" id="CHEBI:37565"/>
    </ligand>
</feature>
<keyword evidence="12" id="KW-1185">Reference proteome</keyword>
<keyword evidence="7 9" id="KW-0342">GTP-binding</keyword>
<dbReference type="Pfam" id="PF14492">
    <property type="entry name" value="EFG_III"/>
    <property type="match status" value="1"/>
</dbReference>
<comment type="similarity">
    <text evidence="1 9">Belongs to the TRAFAC class translation factor GTPase superfamily. Classic translation factor GTPase family. EF-G/EF-2 subfamily.</text>
</comment>
<protein>
    <recommendedName>
        <fullName evidence="2 9">Elongation factor G</fullName>
        <shortName evidence="9">EF-G</shortName>
    </recommendedName>
</protein>
<dbReference type="NCBIfam" id="TIGR00231">
    <property type="entry name" value="small_GTP"/>
    <property type="match status" value="1"/>
</dbReference>
<dbReference type="FunFam" id="3.30.230.10:FF:000003">
    <property type="entry name" value="Elongation factor G"/>
    <property type="match status" value="1"/>
</dbReference>
<dbReference type="PROSITE" id="PS00301">
    <property type="entry name" value="G_TR_1"/>
    <property type="match status" value="1"/>
</dbReference>
<dbReference type="CDD" id="cd01886">
    <property type="entry name" value="EF-G"/>
    <property type="match status" value="1"/>
</dbReference>
<dbReference type="PANTHER" id="PTHR43261">
    <property type="entry name" value="TRANSLATION ELONGATION FACTOR G-RELATED"/>
    <property type="match status" value="1"/>
</dbReference>
<dbReference type="Pfam" id="PF00009">
    <property type="entry name" value="GTP_EFTU"/>
    <property type="match status" value="1"/>
</dbReference>
<comment type="function">
    <text evidence="8 9">Catalyzes the GTP-dependent ribosomal translocation step during translation elongation. During this step, the ribosome changes from the pre-translocational (PRE) to the post-translocational (POST) state as the newly formed A-site-bound peptidyl-tRNA and P-site-bound deacylated tRNA move to the P and E sites, respectively. Catalyzes the coordinated movement of the two tRNA molecules, the mRNA and conformational changes in the ribosome.</text>
</comment>
<dbReference type="InterPro" id="IPR031157">
    <property type="entry name" value="G_TR_CS"/>
</dbReference>
<sequence length="697" mass="76833">MTDLSKYRNIGIFAHVDAGKTTTTERILKLTGKIHKIGEVHDGESTTDFMEQEAERGITIQAAAVSCFWKGHRFNVIDTPGHVDFTVEVYRSLKVLDGGIGVFCGSGGVEPQSETNWRYANESAVARIIFVNKLDRMGADFLNVVKQTKDVLGANPIVMVLPIGIEDEFCGLVDLLTRKAWIWDETGEAENYSIQDIPADMHDLVEEYREILVETALEQDDDLLEAYMEGEEISIEDIKRCVRLGTRNLDFFPTYCGSAFKNKGIQLLLDAVVDYLPAPQEVDPQPLTDEEGEPNGEFAIVDAELPFKALAFKIMDDRFGALTFVRIYSGRISKGDTILNSFTGKTERVGRMVEMQANERTELSTAQAGDIIAIVGMKNVQTGHTLCDPKHPCTLEAMVFPEPVISIAVKPKDKGGSEKMGIAIGKMIAEDPTFRVETDEDSGETILRGMGELHLDIKVDILKRTYGVELIVGEPQVAYRETITQVVEDSYTHKKQSGGSGQFGRIDYVIRPGEANTGFTFTSKVVGGNVPKEFWPAVEKGFKSLMGTGTIAGFPVLDVEFELRDGAFHAVDSSAIAFEIAAKGAFRQSIPKADPKLLEPIMAVDVFTPDDHVGDVIGDLNRRRGMIKDQMAGVTGVRIKADVALSEMFGYISTLRTMTSGRGQFSMEFSHYSQCPNNISEKVIADVKERKAAEAKK</sequence>
<dbReference type="InterPro" id="IPR004161">
    <property type="entry name" value="EFTu-like_2"/>
</dbReference>
<keyword evidence="3 9" id="KW-0963">Cytoplasm</keyword>
<dbReference type="InterPro" id="IPR020568">
    <property type="entry name" value="Ribosomal_Su5_D2-typ_SF"/>
</dbReference>
<evidence type="ECO:0000256" key="2">
    <source>
        <dbReference type="ARBA" id="ARBA00017872"/>
    </source>
</evidence>
<evidence type="ECO:0000256" key="6">
    <source>
        <dbReference type="ARBA" id="ARBA00022917"/>
    </source>
</evidence>
<dbReference type="PANTHER" id="PTHR43261:SF5">
    <property type="entry name" value="ELONGATION FACTOR G 1"/>
    <property type="match status" value="1"/>
</dbReference>
<dbReference type="InterPro" id="IPR027417">
    <property type="entry name" value="P-loop_NTPase"/>
</dbReference>
<evidence type="ECO:0000256" key="9">
    <source>
        <dbReference type="HAMAP-Rule" id="MF_00054"/>
    </source>
</evidence>
<dbReference type="AlphaFoldDB" id="A9EK53"/>
<dbReference type="Gene3D" id="3.30.70.240">
    <property type="match status" value="1"/>
</dbReference>
<dbReference type="SUPFAM" id="SSF54211">
    <property type="entry name" value="Ribosomal protein S5 domain 2-like"/>
    <property type="match status" value="1"/>
</dbReference>
<accession>A9EK53</accession>
<dbReference type="FunFam" id="3.30.70.240:FF:000001">
    <property type="entry name" value="Elongation factor G"/>
    <property type="match status" value="1"/>
</dbReference>
<reference evidence="11 12" key="1">
    <citation type="submission" date="2007-10" db="EMBL/GenBank/DDBJ databases">
        <authorList>
            <person name="Yayanos A."/>
            <person name="Ferriera S."/>
            <person name="Johnson J."/>
            <person name="Kravitz S."/>
            <person name="Halpern A."/>
            <person name="Remington K."/>
            <person name="Beeson K."/>
            <person name="Tran B."/>
            <person name="Rogers Y.-H."/>
            <person name="Friedman R."/>
            <person name="Venter J.C."/>
        </authorList>
    </citation>
    <scope>NUCLEOTIDE SEQUENCE [LARGE SCALE GENOMIC DNA]</scope>
    <source>
        <strain evidence="11 12">KT99</strain>
    </source>
</reference>